<evidence type="ECO:0000313" key="3">
    <source>
        <dbReference type="Proteomes" id="UP000005633"/>
    </source>
</evidence>
<dbReference type="Proteomes" id="UP000005633">
    <property type="component" value="Chromosome"/>
</dbReference>
<dbReference type="OrthoDB" id="5666689at2"/>
<evidence type="ECO:0000313" key="2">
    <source>
        <dbReference type="EMBL" id="AEV27189.1"/>
    </source>
</evidence>
<dbReference type="RefSeq" id="WP_014237869.1">
    <property type="nucleotide sequence ID" value="NC_016616.1"/>
</dbReference>
<dbReference type="KEGG" id="dsu:Dsui_2852"/>
<dbReference type="InterPro" id="IPR010069">
    <property type="entry name" value="CdiA_FHA1_rpt"/>
</dbReference>
<evidence type="ECO:0000259" key="1">
    <source>
        <dbReference type="SMART" id="SM00912"/>
    </source>
</evidence>
<name>G8QFS6_AZOOP</name>
<dbReference type="InterPro" id="IPR008638">
    <property type="entry name" value="FhaB/CdiA-like_TPS"/>
</dbReference>
<dbReference type="InterPro" id="IPR011050">
    <property type="entry name" value="Pectin_lyase_fold/virulence"/>
</dbReference>
<protein>
    <submittedName>
        <fullName evidence="2">Filamentous hemagglutinin family N-terminal domain protein</fullName>
    </submittedName>
</protein>
<dbReference type="InterPro" id="IPR012334">
    <property type="entry name" value="Pectin_lyas_fold"/>
</dbReference>
<dbReference type="eggNOG" id="COG3210">
    <property type="taxonomic scope" value="Bacteria"/>
</dbReference>
<dbReference type="NCBIfam" id="TIGR01901">
    <property type="entry name" value="adhes_NPXG"/>
    <property type="match status" value="1"/>
</dbReference>
<dbReference type="NCBIfam" id="TIGR01731">
    <property type="entry name" value="fil_hemag_20aa"/>
    <property type="match status" value="7"/>
</dbReference>
<dbReference type="EMBL" id="CP003153">
    <property type="protein sequence ID" value="AEV27189.1"/>
    <property type="molecule type" value="Genomic_DNA"/>
</dbReference>
<reference evidence="2 3" key="1">
    <citation type="journal article" date="2012" name="J. Bacteriol.">
        <title>Complete genome sequence of the anaerobic perchlorate-reducing bacterium Azospira suillum strain PS.</title>
        <authorList>
            <person name="Byrne-Bailey K.G."/>
            <person name="Coates J.D."/>
        </authorList>
    </citation>
    <scope>NUCLEOTIDE SEQUENCE [LARGE SCALE GENOMIC DNA]</scope>
    <source>
        <strain evidence="3">ATCC BAA-33 / DSM 13638 / PS</strain>
    </source>
</reference>
<dbReference type="Pfam" id="PF05860">
    <property type="entry name" value="TPS"/>
    <property type="match status" value="1"/>
</dbReference>
<gene>
    <name evidence="2" type="ordered locus">Dsui_2852</name>
</gene>
<accession>G8QFS6</accession>
<dbReference type="Gene3D" id="2.160.20.10">
    <property type="entry name" value="Single-stranded right-handed beta-helix, Pectin lyase-like"/>
    <property type="match status" value="1"/>
</dbReference>
<dbReference type="SUPFAM" id="SSF51126">
    <property type="entry name" value="Pectin lyase-like"/>
    <property type="match status" value="1"/>
</dbReference>
<organism evidence="2 3">
    <name type="scientific">Azospira oryzae (strain ATCC BAA-33 / DSM 13638 / PS)</name>
    <name type="common">Dechlorosoma suillum</name>
    <dbReference type="NCBI Taxonomy" id="640081"/>
    <lineage>
        <taxon>Bacteria</taxon>
        <taxon>Pseudomonadati</taxon>
        <taxon>Pseudomonadota</taxon>
        <taxon>Betaproteobacteria</taxon>
        <taxon>Rhodocyclales</taxon>
        <taxon>Rhodocyclaceae</taxon>
        <taxon>Azospira</taxon>
    </lineage>
</organism>
<dbReference type="STRING" id="640081.Dsui_2852"/>
<sequence length="1661" mass="171198">MSRRHKSSDFPADTHSRRQRFAAAALAAWLCLSPTGLVFAGPIADASAPTNLKPDVGTTPSGIPIVNIATPNGAGISHNRYQRFDVDPVGLLLNNSKTTVTSALGGSIAGNPNLTNGTASLILNEVVSAIPSQLNGPLAVVGDSAKVIVANPNGVTCNGCGFINTSHVTLTTGTPSYRDALGAGTAFDTATALAFQINGGRIEITGQGLAATIDRLDMVAQTLNINAPVGVSGALNLLAGRQTVDHQTLTILGVDPANTKAAIGQDWAIDGSLLGAMNAGSIKLVSTAGGMGVRTDGRLAATAGDLLISASGDVVVRQATATRDVDVYAQGGVTNQEQLAAGRDLWLDTASLDNRGAHVSAGRDGVVMALGLDNSAGKIQAGAQLAMVMSGGTLDLSAPTTGILAGGSGLSIEAKRIQNSGTFNHGSALTLDAADGIDNTGTLSSGGNMVLSVGNASGSFSNSGSVLSLGQLGIVAANGSNASSATIEAAGYLELLFTQFDNQGKVLGRADLNGIFGTLTNSGTIQAITDAVLSLGSGSHNGGGKLLAGQDLSLATSINGDLGGEVGAGRDLYLAFADYTNGTGETRFDAGRDLLISANSFTNADTLEAVRDLQIQTVGNLTNQGLILAKQDVTMVVGGALSNQKATVEAGRDITLEAASLENTAGSKTERYVAHSLSGYVNNVLAYVNDPLSQLKLLGEASPDWMWKNSRVTLNNRNSLHLDSGLESPIFYLDITRQDSPGTFSAGRDLNVLVSGLLSNQASLMTAGRDVYIDAGELRNIAGKTVFYGNVWAGGGSHEMKAYLNASATIQAPGIVGITAPTQTNSGLIQGGGIYLGGNLTNGITDYNVQTPATRLPDSVINLGSQGLPAGATFTPDATTLFSSGARLSLLAPVGGQTLNDLLPAELRNTALPFLFDARLEQQALRDAALRETGQTLFLVGLGYDAETGKSAEEQQRAKLIDAAGRFALAEGIKLGVALTEAQQAKLTEPILWYVEESITGPDGKVYTALVPRVYLPQSTRESLVNVAGGMVRGGEVVIDAGKGTVTNSGYILAEGDLTITAAKLINQKRSAYWGRYTEDMEGGYLEVWGDKVQPGGFIGAANLKLNVDRITSIAGEFESGGKDISADLAKQMGSKFTYQSTKDNTFTKFHADSSAKYKQLAALAVSVAISFWVGPQVNALVGSGGLANTMVASSLTAMASNAGSQLILTGSIDAGSLIKSGLMAGLSAGLTNGKFFDGKSLNELAGIQDVAGTGGRIAKFDFSNLPDNLIGIGGRALVSAGIAQLVYGQDAGSFGSALLNSTVNDLAAIGANIVGQSSEPLSIDNLISHTVLGAVSAKLKGQDSVAGAIGGATAAILNPLIDPVTSSTDNDTRTLQHVTSTTIVAGLISASLGRDVQTAGDAAQNETLNNFLTKEDIFAKQRRIADAKTSQEREAIIYEYKEKSLNNLKEAQRKLIAGDIMTPVELEQIKEGLVSLRGSPVTPEVRSMVEGAIREIDGLISRNENKEYAGGVIVGLELVGLGGSVASVLQKASSLTKFFSSGLNLETGVASDAMFAQKTFGQMFSEEGKFAGQSVREVADALRGGTMSPADIPVNYIVRDGQTIILNTRSAQALDLAGIPRSAWNGVNKTGNSVFENLLNGQLSRNPGGPFNVVRPSGGK</sequence>
<dbReference type="SMART" id="SM00912">
    <property type="entry name" value="Haemagg_act"/>
    <property type="match status" value="1"/>
</dbReference>
<dbReference type="HOGENOM" id="CLU_242135_0_0_4"/>
<proteinExistence type="predicted"/>
<feature type="domain" description="Filamentous haemagglutinin FhaB/tRNA nuclease CdiA-like TPS" evidence="1">
    <location>
        <begin position="60"/>
        <end position="180"/>
    </location>
</feature>